<proteinExistence type="predicted"/>
<comment type="caution">
    <text evidence="2">The sequence shown here is derived from an EMBL/GenBank/DDBJ whole genome shotgun (WGS) entry which is preliminary data.</text>
</comment>
<name>A0A8J8NAG9_HALGN</name>
<feature type="compositionally biased region" description="Basic and acidic residues" evidence="1">
    <location>
        <begin position="343"/>
        <end position="354"/>
    </location>
</feature>
<reference evidence="2" key="1">
    <citation type="submission" date="2019-06" db="EMBL/GenBank/DDBJ databases">
        <authorList>
            <person name="Zheng W."/>
        </authorList>
    </citation>
    <scope>NUCLEOTIDE SEQUENCE</scope>
    <source>
        <strain evidence="2">QDHG01</strain>
    </source>
</reference>
<protein>
    <submittedName>
        <fullName evidence="2">Uncharacterized protein</fullName>
    </submittedName>
</protein>
<keyword evidence="3" id="KW-1185">Reference proteome</keyword>
<evidence type="ECO:0000313" key="3">
    <source>
        <dbReference type="Proteomes" id="UP000785679"/>
    </source>
</evidence>
<feature type="region of interest" description="Disordered" evidence="1">
    <location>
        <begin position="343"/>
        <end position="363"/>
    </location>
</feature>
<dbReference type="Proteomes" id="UP000785679">
    <property type="component" value="Unassembled WGS sequence"/>
</dbReference>
<evidence type="ECO:0000313" key="2">
    <source>
        <dbReference type="EMBL" id="TNV71274.1"/>
    </source>
</evidence>
<evidence type="ECO:0000256" key="1">
    <source>
        <dbReference type="SAM" id="MobiDB-lite"/>
    </source>
</evidence>
<organism evidence="2 3">
    <name type="scientific">Halteria grandinella</name>
    <dbReference type="NCBI Taxonomy" id="5974"/>
    <lineage>
        <taxon>Eukaryota</taxon>
        <taxon>Sar</taxon>
        <taxon>Alveolata</taxon>
        <taxon>Ciliophora</taxon>
        <taxon>Intramacronucleata</taxon>
        <taxon>Spirotrichea</taxon>
        <taxon>Stichotrichia</taxon>
        <taxon>Sporadotrichida</taxon>
        <taxon>Halteriidae</taxon>
        <taxon>Halteria</taxon>
    </lineage>
</organism>
<dbReference type="InterPro" id="IPR030489">
    <property type="entry name" value="TR_Rrf2-type_CS"/>
</dbReference>
<dbReference type="AlphaFoldDB" id="A0A8J8NAG9"/>
<accession>A0A8J8NAG9</accession>
<dbReference type="PROSITE" id="PS01332">
    <property type="entry name" value="HTH_RRF2_1"/>
    <property type="match status" value="1"/>
</dbReference>
<dbReference type="EMBL" id="RRYP01030073">
    <property type="protein sequence ID" value="TNV71274.1"/>
    <property type="molecule type" value="Genomic_DNA"/>
</dbReference>
<gene>
    <name evidence="2" type="ORF">FGO68_gene13545</name>
</gene>
<sequence length="363" mass="40235">MIKREEFLSWLSSRKSGQLRGEFADLFRFGELIGLLIAANAKAQNPDNEKAYEQLFYDLAQRLSIRLRCVHTKLTRSPIRFANDEIVDLAWRSLVLCINEATAISDWIPSSPMSEGLILPVSPNIASKEPYSVGTRRICPELLSDNHINESVSSSTSTESSAFLNPASVEVPAEPKTIMLAELTETIHSLLQLIDLIIEHFNLVNSWCTSSPKLNRLGLSEIQLDILQALYPDNLLSAATISEKLGIPPNEKGAVSFLGQLKPEATLRRLGLLGTQRGVEGGYFLLDKGRQVFEEYSGLDQTGLKKNRVDDTWVSGGLIREQESERNLAELFGPSKFDEAIASKSSAIDRREKTSGQSVGETR</sequence>